<proteinExistence type="predicted"/>
<dbReference type="EMBL" id="QTSX02005332">
    <property type="protein sequence ID" value="KAJ9059900.1"/>
    <property type="molecule type" value="Genomic_DNA"/>
</dbReference>
<protein>
    <submittedName>
        <fullName evidence="1">DNA-dependent ATPase mgs1, variant 2</fullName>
    </submittedName>
</protein>
<evidence type="ECO:0000313" key="1">
    <source>
        <dbReference type="EMBL" id="KAJ9059900.1"/>
    </source>
</evidence>
<name>A0ACC2SC47_9FUNG</name>
<comment type="caution">
    <text evidence="1">The sequence shown here is derived from an EMBL/GenBank/DDBJ whole genome shotgun (WGS) entry which is preliminary data.</text>
</comment>
<evidence type="ECO:0000313" key="2">
    <source>
        <dbReference type="Proteomes" id="UP001165960"/>
    </source>
</evidence>
<sequence>MFKSISQISKSAFQKNSLASVILLKTISYPLCANRSLWHNIQCRSFSNDQTSKTALVATQDESETEFRVAPLISHTYQGHDLSALNRRLEKAKDSESAYIICQEIKTLNLQPDLYTYHLLLKAIRYTRDFNLGLIYFKDMIAQEISPNVSTFNLLLELSTRNGVYVEYLSMLAKSMGIQFNALSREIIIRGMLQRGEYTMLLNTWEQWLRDPQISSTVTPLTLQLVIMAYARSGYSNAALTLLQDPGTRAISSPTPKWLMSLLRIFIRNQYANGAFFLLSKVMNAKVLPDEGACIEGLNVAAKVGHSEFTSLLVQVLGALKVELKDWHFVPIIQAYLKSPSENDWRRAIHVTRVMSSGGVSLESYSISPPLVAHFADNLHLARSLEECLKGAQYPYIILWNILIEAYIKTGQLEAATALFRYVCDSSIEHVIPGLVPDIETFDIMFKGAVTAGLPKLANQVETIMPQFDIPLSLTSYSSLIQLELTKLEYDSAFFYLESMQSMGIKPSREIYSAIITRCAKERDPRAYVALEEMESFGYQAGSYLRRMIETGGVAPSKIKLNFNKFSHIKPSPE</sequence>
<reference evidence="1" key="1">
    <citation type="submission" date="2022-04" db="EMBL/GenBank/DDBJ databases">
        <title>Genome of the entomopathogenic fungus Entomophthora muscae.</title>
        <authorList>
            <person name="Elya C."/>
            <person name="Lovett B.R."/>
            <person name="Lee E."/>
            <person name="Macias A.M."/>
            <person name="Hajek A.E."/>
            <person name="De Bivort B.L."/>
            <person name="Kasson M.T."/>
            <person name="De Fine Licht H.H."/>
            <person name="Stajich J.E."/>
        </authorList>
    </citation>
    <scope>NUCLEOTIDE SEQUENCE</scope>
    <source>
        <strain evidence="1">Berkeley</strain>
    </source>
</reference>
<dbReference type="Proteomes" id="UP001165960">
    <property type="component" value="Unassembled WGS sequence"/>
</dbReference>
<accession>A0ACC2SC47</accession>
<organism evidence="1 2">
    <name type="scientific">Entomophthora muscae</name>
    <dbReference type="NCBI Taxonomy" id="34485"/>
    <lineage>
        <taxon>Eukaryota</taxon>
        <taxon>Fungi</taxon>
        <taxon>Fungi incertae sedis</taxon>
        <taxon>Zoopagomycota</taxon>
        <taxon>Entomophthoromycotina</taxon>
        <taxon>Entomophthoromycetes</taxon>
        <taxon>Entomophthorales</taxon>
        <taxon>Entomophthoraceae</taxon>
        <taxon>Entomophthora</taxon>
    </lineage>
</organism>
<keyword evidence="2" id="KW-1185">Reference proteome</keyword>
<gene>
    <name evidence="1" type="primary">MGS1_6</name>
    <name evidence="1" type="ORF">DSO57_1036701</name>
</gene>